<keyword evidence="4" id="KW-1185">Reference proteome</keyword>
<evidence type="ECO:0000256" key="1">
    <source>
        <dbReference type="ARBA" id="ARBA00005541"/>
    </source>
</evidence>
<comment type="similarity">
    <text evidence="1 2">Belongs to the TelA family.</text>
</comment>
<dbReference type="Pfam" id="PF05816">
    <property type="entry name" value="TelA"/>
    <property type="match status" value="1"/>
</dbReference>
<dbReference type="GeneID" id="11237788"/>
<proteinExistence type="inferred from homology"/>
<dbReference type="PIRSF" id="PIRSF026508">
    <property type="entry name" value="TelA"/>
    <property type="match status" value="1"/>
</dbReference>
<dbReference type="KEGG" id="bst:GYO_0035"/>
<dbReference type="HOGENOM" id="CLU_032111_0_0_9"/>
<dbReference type="InterPro" id="IPR008863">
    <property type="entry name" value="Toxic_anion-R_TelA"/>
</dbReference>
<dbReference type="STRING" id="1052585.GYO_0035"/>
<dbReference type="Proteomes" id="UP000002651">
    <property type="component" value="Chromosome"/>
</dbReference>
<evidence type="ECO:0000313" key="3">
    <source>
        <dbReference type="EMBL" id="AEP84801.1"/>
    </source>
</evidence>
<evidence type="ECO:0000256" key="2">
    <source>
        <dbReference type="PIRNR" id="PIRNR026508"/>
    </source>
</evidence>
<reference evidence="3 4" key="1">
    <citation type="journal article" date="2012" name="J. Bacteriol.">
        <title>Whole-genome sequences of Bacillus subtilis and close relatives.</title>
        <authorList>
            <person name="Earl A.M."/>
            <person name="Eppinger M."/>
            <person name="Fricke W.F."/>
            <person name="Rosovitz M.J."/>
            <person name="Rasko D.A."/>
            <person name="Daugherty S."/>
            <person name="Losick R."/>
            <person name="Kolter R."/>
            <person name="Ravel J."/>
        </authorList>
    </citation>
    <scope>NUCLEOTIDE SEQUENCE [LARGE SCALE GENOMIC DNA]</scope>
    <source>
        <strain evidence="4">DSM 15029 / JCM 12233 / NBRC 101239 / NRRL B-23049 / TU-B-10</strain>
    </source>
</reference>
<protein>
    <submittedName>
        <fullName evidence="3">YaaN</fullName>
    </submittedName>
</protein>
<dbReference type="PANTHER" id="PTHR38432">
    <property type="entry name" value="TELA-LIKE PROTEIN SAOUHSC_01408"/>
    <property type="match status" value="1"/>
</dbReference>
<evidence type="ECO:0000313" key="4">
    <source>
        <dbReference type="Proteomes" id="UP000002651"/>
    </source>
</evidence>
<dbReference type="PANTHER" id="PTHR38432:SF1">
    <property type="entry name" value="TELA-LIKE PROTEIN SAOUHSC_01408"/>
    <property type="match status" value="1"/>
</dbReference>
<dbReference type="EMBL" id="CP002905">
    <property type="protein sequence ID" value="AEP84801.1"/>
    <property type="molecule type" value="Genomic_DNA"/>
</dbReference>
<organism evidence="3 4">
    <name type="scientific">Bacillus spizizenii (strain DSM 15029 / JCM 12233 / NBRC 101239 / NRRL B-23049 / TU-B-10)</name>
    <name type="common">Bacillus subtilis subsp. spizizenii</name>
    <dbReference type="NCBI Taxonomy" id="1052585"/>
    <lineage>
        <taxon>Bacteria</taxon>
        <taxon>Bacillati</taxon>
        <taxon>Bacillota</taxon>
        <taxon>Bacilli</taxon>
        <taxon>Bacillales</taxon>
        <taxon>Bacillaceae</taxon>
        <taxon>Bacillus</taxon>
    </lineage>
</organism>
<name>G4NT94_BACS4</name>
<dbReference type="RefSeq" id="WP_014112286.1">
    <property type="nucleotide sequence ID" value="NC_016047.1"/>
</dbReference>
<gene>
    <name evidence="3" type="ordered locus">GYO_0035</name>
</gene>
<dbReference type="AlphaFoldDB" id="G4NT94"/>
<accession>G4NT94</accession>
<sequence length="385" mass="44019">MNRDQSDLHIDELLADPFGDIEMPRAETVKAEKQQVRLVDVLPEENKEKAIQLAGQIDHKNMQSIVLYGSQAQSKLLNFSHTMINHVQKKDVGEIGEILGELMQKLDQVNPDDLQSKKKGFLARMFGRVSNSLQEVLSKYQKTSVQIDRISLKLEHSKNALISDNKLLEQLYEKNKEYFTALNVYIAAGELKLEELKTKTIPELKQQAESSEHNQMAVQEVNDLVQFADRLDKRVHDLLLSRQITIQSAPQIRLIQNTNQALAEKIQSSIVTAIPLWKNQVAIALTLLRQRNAVDAQQKVSDTTNELLLKNAELLKTNTIETVRANERGLVDIDTLKKVQESLISTLEETLTIQEEGRIKRRQAEEELMMMEGDLKHKLLMMKER</sequence>